<dbReference type="InterPro" id="IPR024755">
    <property type="entry name" value="cpYpsA"/>
</dbReference>
<keyword evidence="2" id="KW-1185">Reference proteome</keyword>
<dbReference type="AlphaFoldDB" id="A0A564WBG8"/>
<name>A0A564WBG8_9PROT</name>
<accession>A0A564WBG8</accession>
<evidence type="ECO:0000313" key="2">
    <source>
        <dbReference type="Proteomes" id="UP000326641"/>
    </source>
</evidence>
<dbReference type="EMBL" id="UXAT02000007">
    <property type="protein sequence ID" value="VUX45806.1"/>
    <property type="molecule type" value="Genomic_DNA"/>
</dbReference>
<sequence>MPVLKIVSGAQTGVDRAALDVALDLGFACGGWVPRGRLAEDGRVPHRYPVREIPSRGYAQRTVRNVRDSDATLILTRGSPTGGTALTLRTAEELGRPCLVADLAADASPSTVQAWLRERRVRVLNVAGPRESSAPGIHEEAAAFLRVLLTLPA</sequence>
<dbReference type="Proteomes" id="UP000326641">
    <property type="component" value="Unassembled WGS sequence"/>
</dbReference>
<comment type="caution">
    <text evidence="1">The sequence shown here is derived from an EMBL/GenBank/DDBJ whole genome shotgun (WGS) entry which is preliminary data.</text>
</comment>
<organism evidence="1 2">
    <name type="scientific">Candidatus Defluviicoccus seviourii</name>
    <dbReference type="NCBI Taxonomy" id="2565273"/>
    <lineage>
        <taxon>Bacteria</taxon>
        <taxon>Pseudomonadati</taxon>
        <taxon>Pseudomonadota</taxon>
        <taxon>Alphaproteobacteria</taxon>
        <taxon>Rhodospirillales</taxon>
        <taxon>Rhodospirillaceae</taxon>
        <taxon>Defluviicoccus</taxon>
    </lineage>
</organism>
<proteinExistence type="predicted"/>
<protein>
    <submittedName>
        <fullName evidence="1">Molybdenum cofactor carrier</fullName>
    </submittedName>
</protein>
<reference evidence="1" key="1">
    <citation type="submission" date="2018-11" db="EMBL/GenBank/DDBJ databases">
        <authorList>
            <person name="Onetto C."/>
        </authorList>
    </citation>
    <scope>NUCLEOTIDE SEQUENCE [LARGE SCALE GENOMIC DNA]</scope>
</reference>
<dbReference type="SUPFAM" id="SSF102405">
    <property type="entry name" value="MCP/YpsA-like"/>
    <property type="match status" value="1"/>
</dbReference>
<dbReference type="Pfam" id="PF12694">
    <property type="entry name" value="cpYpsA"/>
    <property type="match status" value="1"/>
</dbReference>
<dbReference type="Gene3D" id="3.40.50.450">
    <property type="match status" value="1"/>
</dbReference>
<gene>
    <name evidence="1" type="ORF">DF3PA_150083</name>
</gene>
<evidence type="ECO:0000313" key="1">
    <source>
        <dbReference type="EMBL" id="VUX45806.1"/>
    </source>
</evidence>